<protein>
    <recommendedName>
        <fullName evidence="7 18">Phosphatidate cytidylyltransferase</fullName>
        <ecNumber evidence="6 18">2.7.7.41</ecNumber>
    </recommendedName>
</protein>
<evidence type="ECO:0000256" key="11">
    <source>
        <dbReference type="ARBA" id="ARBA00022692"/>
    </source>
</evidence>
<reference evidence="20 21" key="1">
    <citation type="submission" date="2020-11" db="EMBL/GenBank/DDBJ databases">
        <authorList>
            <person name="Sun Q."/>
        </authorList>
    </citation>
    <scope>NUCLEOTIDE SEQUENCE [LARGE SCALE GENOMIC DNA]</scope>
    <source>
        <strain evidence="20 21">P8398</strain>
    </source>
</reference>
<dbReference type="EMBL" id="CP065053">
    <property type="protein sequence ID" value="QPI49047.1"/>
    <property type="molecule type" value="Genomic_DNA"/>
</dbReference>
<keyword evidence="9" id="KW-0444">Lipid biosynthesis</keyword>
<evidence type="ECO:0000256" key="19">
    <source>
        <dbReference type="SAM" id="Phobius"/>
    </source>
</evidence>
<dbReference type="Proteomes" id="UP000662888">
    <property type="component" value="Chromosome"/>
</dbReference>
<evidence type="ECO:0000256" key="10">
    <source>
        <dbReference type="ARBA" id="ARBA00022679"/>
    </source>
</evidence>
<name>A0AA48WAU7_9BURK</name>
<dbReference type="EC" id="2.7.7.41" evidence="6 18"/>
<keyword evidence="15 19" id="KW-0472">Membrane</keyword>
<evidence type="ECO:0000313" key="20">
    <source>
        <dbReference type="EMBL" id="QPI49047.1"/>
    </source>
</evidence>
<keyword evidence="16" id="KW-0594">Phospholipid biosynthesis</keyword>
<comment type="similarity">
    <text evidence="5 18">Belongs to the CDS family.</text>
</comment>
<gene>
    <name evidence="20" type="ORF">IV454_26780</name>
</gene>
<feature type="transmembrane region" description="Helical" evidence="19">
    <location>
        <begin position="54"/>
        <end position="71"/>
    </location>
</feature>
<dbReference type="InterPro" id="IPR000374">
    <property type="entry name" value="PC_trans"/>
</dbReference>
<evidence type="ECO:0000256" key="14">
    <source>
        <dbReference type="ARBA" id="ARBA00023098"/>
    </source>
</evidence>
<comment type="pathway">
    <text evidence="4">Lipid metabolism.</text>
</comment>
<evidence type="ECO:0000256" key="4">
    <source>
        <dbReference type="ARBA" id="ARBA00005189"/>
    </source>
</evidence>
<evidence type="ECO:0000256" key="16">
    <source>
        <dbReference type="ARBA" id="ARBA00023209"/>
    </source>
</evidence>
<keyword evidence="8" id="KW-1003">Cell membrane</keyword>
<evidence type="ECO:0000256" key="12">
    <source>
        <dbReference type="ARBA" id="ARBA00022695"/>
    </source>
</evidence>
<comment type="catalytic activity">
    <reaction evidence="1 18">
        <text>a 1,2-diacyl-sn-glycero-3-phosphate + CTP + H(+) = a CDP-1,2-diacyl-sn-glycerol + diphosphate</text>
        <dbReference type="Rhea" id="RHEA:16229"/>
        <dbReference type="ChEBI" id="CHEBI:15378"/>
        <dbReference type="ChEBI" id="CHEBI:33019"/>
        <dbReference type="ChEBI" id="CHEBI:37563"/>
        <dbReference type="ChEBI" id="CHEBI:58332"/>
        <dbReference type="ChEBI" id="CHEBI:58608"/>
        <dbReference type="EC" id="2.7.7.41"/>
    </reaction>
</comment>
<evidence type="ECO:0000256" key="6">
    <source>
        <dbReference type="ARBA" id="ARBA00012487"/>
    </source>
</evidence>
<keyword evidence="14" id="KW-0443">Lipid metabolism</keyword>
<keyword evidence="13 19" id="KW-1133">Transmembrane helix</keyword>
<evidence type="ECO:0000256" key="7">
    <source>
        <dbReference type="ARBA" id="ARBA00019373"/>
    </source>
</evidence>
<feature type="transmembrane region" description="Helical" evidence="19">
    <location>
        <begin position="108"/>
        <end position="130"/>
    </location>
</feature>
<evidence type="ECO:0000313" key="21">
    <source>
        <dbReference type="Proteomes" id="UP000662888"/>
    </source>
</evidence>
<dbReference type="Pfam" id="PF01148">
    <property type="entry name" value="CTP_transf_1"/>
    <property type="match status" value="1"/>
</dbReference>
<dbReference type="PANTHER" id="PTHR46382:SF1">
    <property type="entry name" value="PHOSPHATIDATE CYTIDYLYLTRANSFERASE"/>
    <property type="match status" value="1"/>
</dbReference>
<keyword evidence="17" id="KW-1208">Phospholipid metabolism</keyword>
<dbReference type="RefSeq" id="WP_206088647.1">
    <property type="nucleotide sequence ID" value="NZ_CP065053.1"/>
</dbReference>
<keyword evidence="12 18" id="KW-0548">Nucleotidyltransferase</keyword>
<dbReference type="PANTHER" id="PTHR46382">
    <property type="entry name" value="PHOSPHATIDATE CYTIDYLYLTRANSFERASE"/>
    <property type="match status" value="1"/>
</dbReference>
<comment type="pathway">
    <text evidence="3 18">Phospholipid metabolism; CDP-diacylglycerol biosynthesis; CDP-diacylglycerol from sn-glycerol 3-phosphate: step 3/3.</text>
</comment>
<keyword evidence="10 18" id="KW-0808">Transferase</keyword>
<evidence type="ECO:0000256" key="5">
    <source>
        <dbReference type="ARBA" id="ARBA00010185"/>
    </source>
</evidence>
<feature type="transmembrane region" description="Helical" evidence="19">
    <location>
        <begin position="210"/>
        <end position="232"/>
    </location>
</feature>
<accession>A0AA48WAU7</accession>
<keyword evidence="11 18" id="KW-0812">Transmembrane</keyword>
<keyword evidence="21" id="KW-1185">Reference proteome</keyword>
<sequence length="277" mass="29338">MLITRIITAVVLLVVLLGVLFGGYYPAFAAVVLLFLTAAVTESFQLFKSSRKQAFLVALFWSAAFAYAFLYRDNSAVKFWFGLSTLLWLFRFVPSLKTGLPPAEGGRNTMLATMYAITIVACFAAIVVFFKHSAVYLLSVLALVWIADIGAYFSGKAFGKRKLAPSISPGKSWEGAIGGGIAVLLIASASILFGGPVLADTFAVALQAKLGWAGALAVLVVIVAASVVGDLFESQLKRRAGVKDSSKLLPGHGGVLDRIDALIPVLPLAALIHTGLL</sequence>
<feature type="transmembrane region" description="Helical" evidence="19">
    <location>
        <begin position="136"/>
        <end position="155"/>
    </location>
</feature>
<comment type="subcellular location">
    <subcellularLocation>
        <location evidence="2">Cell membrane</location>
        <topology evidence="2">Multi-pass membrane protein</topology>
    </subcellularLocation>
</comment>
<feature type="transmembrane region" description="Helical" evidence="19">
    <location>
        <begin position="7"/>
        <end position="24"/>
    </location>
</feature>
<evidence type="ECO:0000256" key="8">
    <source>
        <dbReference type="ARBA" id="ARBA00022475"/>
    </source>
</evidence>
<evidence type="ECO:0000256" key="3">
    <source>
        <dbReference type="ARBA" id="ARBA00005119"/>
    </source>
</evidence>
<dbReference type="GO" id="GO:0016779">
    <property type="term" value="F:nucleotidyltransferase activity"/>
    <property type="evidence" value="ECO:0007669"/>
    <property type="project" value="UniProtKB-KW"/>
</dbReference>
<evidence type="ECO:0000256" key="13">
    <source>
        <dbReference type="ARBA" id="ARBA00022989"/>
    </source>
</evidence>
<evidence type="ECO:0000256" key="18">
    <source>
        <dbReference type="RuleBase" id="RU003938"/>
    </source>
</evidence>
<evidence type="ECO:0000256" key="9">
    <source>
        <dbReference type="ARBA" id="ARBA00022516"/>
    </source>
</evidence>
<proteinExistence type="inferred from homology"/>
<evidence type="ECO:0000256" key="2">
    <source>
        <dbReference type="ARBA" id="ARBA00004651"/>
    </source>
</evidence>
<evidence type="ECO:0000256" key="1">
    <source>
        <dbReference type="ARBA" id="ARBA00001698"/>
    </source>
</evidence>
<evidence type="ECO:0000256" key="17">
    <source>
        <dbReference type="ARBA" id="ARBA00023264"/>
    </source>
</evidence>
<feature type="transmembrane region" description="Helical" evidence="19">
    <location>
        <begin position="77"/>
        <end position="96"/>
    </location>
</feature>
<dbReference type="PROSITE" id="PS01315">
    <property type="entry name" value="CDS"/>
    <property type="match status" value="1"/>
</dbReference>
<organism evidence="20 21">
    <name type="scientific">Massilia antarctica</name>
    <dbReference type="NCBI Taxonomy" id="2765360"/>
    <lineage>
        <taxon>Bacteria</taxon>
        <taxon>Pseudomonadati</taxon>
        <taxon>Pseudomonadota</taxon>
        <taxon>Betaproteobacteria</taxon>
        <taxon>Burkholderiales</taxon>
        <taxon>Oxalobacteraceae</taxon>
        <taxon>Telluria group</taxon>
        <taxon>Massilia</taxon>
    </lineage>
</organism>
<feature type="transmembrane region" description="Helical" evidence="19">
    <location>
        <begin position="176"/>
        <end position="198"/>
    </location>
</feature>
<evidence type="ECO:0000256" key="15">
    <source>
        <dbReference type="ARBA" id="ARBA00023136"/>
    </source>
</evidence>